<keyword evidence="7" id="KW-0517">Myogenesis</keyword>
<dbReference type="KEGG" id="phu:Phum_PHUM599650"/>
<comment type="subcellular location">
    <subcellularLocation>
        <location evidence="2">Cytoplasm</location>
    </subcellularLocation>
    <subcellularLocation>
        <location evidence="1">Nucleus</location>
        <location evidence="1">Cajal body</location>
    </subcellularLocation>
    <subcellularLocation>
        <location evidence="3">Nucleus</location>
        <location evidence="3">Nucleolus</location>
    </subcellularLocation>
</comment>
<dbReference type="eggNOG" id="KOG3962">
    <property type="taxonomic scope" value="Eukaryota"/>
</dbReference>
<dbReference type="SUPFAM" id="SSF50405">
    <property type="entry name" value="Actin-crosslinking proteins"/>
    <property type="match status" value="1"/>
</dbReference>
<dbReference type="GO" id="GO:0055120">
    <property type="term" value="C:striated muscle dense body"/>
    <property type="evidence" value="ECO:0007669"/>
    <property type="project" value="TreeGrafter"/>
</dbReference>
<evidence type="ECO:0000256" key="1">
    <source>
        <dbReference type="ARBA" id="ARBA00004408"/>
    </source>
</evidence>
<dbReference type="EnsemblMetazoa" id="PHUM599650-RA">
    <property type="protein sequence ID" value="PHUM599650-PA"/>
    <property type="gene ID" value="PHUM599650"/>
</dbReference>
<evidence type="ECO:0000313" key="13">
    <source>
        <dbReference type="Proteomes" id="UP000009046"/>
    </source>
</evidence>
<keyword evidence="9" id="KW-0539">Nucleus</keyword>
<dbReference type="InParanoid" id="E0W2Z9"/>
<reference evidence="11" key="2">
    <citation type="submission" date="2007-04" db="EMBL/GenBank/DDBJ databases">
        <title>The genome of the human body louse.</title>
        <authorList>
            <consortium name="The Human Body Louse Genome Consortium"/>
            <person name="Kirkness E."/>
            <person name="Walenz B."/>
            <person name="Hass B."/>
            <person name="Bruggner R."/>
            <person name="Strausberg R."/>
        </authorList>
    </citation>
    <scope>NUCLEOTIDE SEQUENCE</scope>
    <source>
        <strain evidence="11">USDA</strain>
    </source>
</reference>
<sequence length="285" mass="32233">MLANLFVFENCSRSFGTILFLKYDIIKRGKLTLKGVKESRKRKHKSHKKKSSTVAVEKDEDAIKHGGWWSVKKLEDITGPVCIEFSDQTYVKALDNGLFTLGAPHNEGEGPAPEEILTAFIINERKVSFKSGYGKYISVDKNDLVIGRSDAVGLLEQWEPVFQDGKLALLASNDCFMSADISDDSIVAKNKKAGESEFLKIRTSLITEKDPDADVPVEERGNLTQVEENFVRKFQKFQDKKLKICKEDKNALKKAKDDGNFHEALLDRRMNNLIILNQSINQNYL</sequence>
<evidence type="ECO:0000256" key="6">
    <source>
        <dbReference type="ARBA" id="ARBA00022517"/>
    </source>
</evidence>
<evidence type="ECO:0000256" key="4">
    <source>
        <dbReference type="ARBA" id="ARBA00010878"/>
    </source>
</evidence>
<dbReference type="InterPro" id="IPR010414">
    <property type="entry name" value="FRG1"/>
</dbReference>
<accession>E0W2Z9</accession>
<reference evidence="12" key="3">
    <citation type="submission" date="2021-02" db="UniProtKB">
        <authorList>
            <consortium name="EnsemblMetazoa"/>
        </authorList>
    </citation>
    <scope>IDENTIFICATION</scope>
    <source>
        <strain evidence="12">USDA</strain>
    </source>
</reference>
<dbReference type="PANTHER" id="PTHR12928">
    <property type="entry name" value="FRG1 PROTEIN"/>
    <property type="match status" value="1"/>
</dbReference>
<proteinExistence type="inferred from homology"/>
<evidence type="ECO:0000256" key="3">
    <source>
        <dbReference type="ARBA" id="ARBA00004604"/>
    </source>
</evidence>
<evidence type="ECO:0000256" key="9">
    <source>
        <dbReference type="ARBA" id="ARBA00023242"/>
    </source>
</evidence>
<evidence type="ECO:0000313" key="11">
    <source>
        <dbReference type="EMBL" id="EEB20005.1"/>
    </source>
</evidence>
<dbReference type="GeneID" id="8236884"/>
<dbReference type="GO" id="GO:0071013">
    <property type="term" value="C:catalytic step 2 spliceosome"/>
    <property type="evidence" value="ECO:0007669"/>
    <property type="project" value="TreeGrafter"/>
</dbReference>
<dbReference type="InterPro" id="IPR008999">
    <property type="entry name" value="Actin-crosslinking"/>
</dbReference>
<protein>
    <recommendedName>
        <fullName evidence="10">Protein FRG1 homolog</fullName>
    </recommendedName>
</protein>
<evidence type="ECO:0000313" key="12">
    <source>
        <dbReference type="EnsemblMetazoa" id="PHUM599650-PA"/>
    </source>
</evidence>
<dbReference type="Proteomes" id="UP000009046">
    <property type="component" value="Unassembled WGS sequence"/>
</dbReference>
<dbReference type="RefSeq" id="XP_002432743.1">
    <property type="nucleotide sequence ID" value="XM_002432698.1"/>
</dbReference>
<dbReference type="EMBL" id="DS235881">
    <property type="protein sequence ID" value="EEB20005.1"/>
    <property type="molecule type" value="Genomic_DNA"/>
</dbReference>
<evidence type="ECO:0000256" key="8">
    <source>
        <dbReference type="ARBA" id="ARBA00022552"/>
    </source>
</evidence>
<name>E0W2Z9_PEDHC</name>
<keyword evidence="6" id="KW-0690">Ribosome biogenesis</keyword>
<dbReference type="OrthoDB" id="5539371at2759"/>
<comment type="similarity">
    <text evidence="4">Belongs to the FRG1 family.</text>
</comment>
<dbReference type="GO" id="GO:0006364">
    <property type="term" value="P:rRNA processing"/>
    <property type="evidence" value="ECO:0007669"/>
    <property type="project" value="UniProtKB-KW"/>
</dbReference>
<evidence type="ECO:0000256" key="5">
    <source>
        <dbReference type="ARBA" id="ARBA00022490"/>
    </source>
</evidence>
<dbReference type="PANTHER" id="PTHR12928:SF0">
    <property type="entry name" value="FSHD REGION GENE 1"/>
    <property type="match status" value="1"/>
</dbReference>
<dbReference type="VEuPathDB" id="VectorBase:PHUM599650"/>
<evidence type="ECO:0000256" key="10">
    <source>
        <dbReference type="ARBA" id="ARBA00072064"/>
    </source>
</evidence>
<dbReference type="FunFam" id="2.80.10.50:FF:000061">
    <property type="entry name" value="Protein FRG1"/>
    <property type="match status" value="1"/>
</dbReference>
<dbReference type="GO" id="GO:0015030">
    <property type="term" value="C:Cajal body"/>
    <property type="evidence" value="ECO:0007669"/>
    <property type="project" value="UniProtKB-SubCell"/>
</dbReference>
<keyword evidence="5" id="KW-0963">Cytoplasm</keyword>
<dbReference type="EMBL" id="AAZO01007312">
    <property type="status" value="NOT_ANNOTATED_CDS"/>
    <property type="molecule type" value="Genomic_DNA"/>
</dbReference>
<dbReference type="GO" id="GO:0005730">
    <property type="term" value="C:nucleolus"/>
    <property type="evidence" value="ECO:0007669"/>
    <property type="project" value="UniProtKB-SubCell"/>
</dbReference>
<keyword evidence="13" id="KW-1185">Reference proteome</keyword>
<dbReference type="STRING" id="121224.E0W2Z9"/>
<dbReference type="CDD" id="cd23338">
    <property type="entry name" value="beta-trefoil_FSCN_FRG1"/>
    <property type="match status" value="1"/>
</dbReference>
<dbReference type="Gene3D" id="2.80.10.50">
    <property type="match status" value="1"/>
</dbReference>
<dbReference type="Pfam" id="PF06229">
    <property type="entry name" value="FRG1"/>
    <property type="match status" value="1"/>
</dbReference>
<dbReference type="FunCoup" id="E0W2Z9">
    <property type="interactions" value="1530"/>
</dbReference>
<keyword evidence="8" id="KW-0698">rRNA processing</keyword>
<dbReference type="AlphaFoldDB" id="E0W2Z9"/>
<dbReference type="GO" id="GO:0007517">
    <property type="term" value="P:muscle organ development"/>
    <property type="evidence" value="ECO:0007669"/>
    <property type="project" value="UniProtKB-KW"/>
</dbReference>
<evidence type="ECO:0000256" key="2">
    <source>
        <dbReference type="ARBA" id="ARBA00004496"/>
    </source>
</evidence>
<dbReference type="HOGENOM" id="CLU_094616_0_0_1"/>
<dbReference type="GO" id="GO:0051015">
    <property type="term" value="F:actin filament binding"/>
    <property type="evidence" value="ECO:0007669"/>
    <property type="project" value="TreeGrafter"/>
</dbReference>
<reference evidence="11" key="1">
    <citation type="submission" date="2007-04" db="EMBL/GenBank/DDBJ databases">
        <title>Annotation of Pediculus humanus corporis strain USDA.</title>
        <authorList>
            <person name="Kirkness E."/>
            <person name="Hannick L."/>
            <person name="Hass B."/>
            <person name="Bruggner R."/>
            <person name="Lawson D."/>
            <person name="Bidwell S."/>
            <person name="Joardar V."/>
            <person name="Caler E."/>
            <person name="Walenz B."/>
            <person name="Inman J."/>
            <person name="Schobel S."/>
            <person name="Galinsky K."/>
            <person name="Amedeo P."/>
            <person name="Strausberg R."/>
        </authorList>
    </citation>
    <scope>NUCLEOTIDE SEQUENCE</scope>
    <source>
        <strain evidence="11">USDA</strain>
    </source>
</reference>
<organism>
    <name type="scientific">Pediculus humanus subsp. corporis</name>
    <name type="common">Body louse</name>
    <dbReference type="NCBI Taxonomy" id="121224"/>
    <lineage>
        <taxon>Eukaryota</taxon>
        <taxon>Metazoa</taxon>
        <taxon>Ecdysozoa</taxon>
        <taxon>Arthropoda</taxon>
        <taxon>Hexapoda</taxon>
        <taxon>Insecta</taxon>
        <taxon>Pterygota</taxon>
        <taxon>Neoptera</taxon>
        <taxon>Paraneoptera</taxon>
        <taxon>Psocodea</taxon>
        <taxon>Troctomorpha</taxon>
        <taxon>Phthiraptera</taxon>
        <taxon>Anoplura</taxon>
        <taxon>Pediculidae</taxon>
        <taxon>Pediculus</taxon>
    </lineage>
</organism>
<evidence type="ECO:0000256" key="7">
    <source>
        <dbReference type="ARBA" id="ARBA00022541"/>
    </source>
</evidence>
<dbReference type="CTD" id="8236884"/>
<dbReference type="OMA" id="IEQWEPI"/>
<gene>
    <name evidence="12" type="primary">8236884</name>
    <name evidence="11" type="ORF">Phum_PHUM599650</name>
</gene>